<evidence type="ECO:0000313" key="3">
    <source>
        <dbReference type="EMBL" id="KAF7369264.1"/>
    </source>
</evidence>
<dbReference type="AlphaFoldDB" id="A0A8H7DBE2"/>
<feature type="transmembrane region" description="Helical" evidence="2">
    <location>
        <begin position="205"/>
        <end position="230"/>
    </location>
</feature>
<accession>A0A8H7DBE2</accession>
<feature type="transmembrane region" description="Helical" evidence="2">
    <location>
        <begin position="251"/>
        <end position="272"/>
    </location>
</feature>
<keyword evidence="4" id="KW-1185">Reference proteome</keyword>
<keyword evidence="2" id="KW-1133">Transmembrane helix</keyword>
<sequence>MQTKVLRISAISFNSQYFRSAEHHRLAEDSCLRNGSKSLPPSLPGRIHHHRLNKMASEIFGTLVATICLNLILYSLEVFLAFQFQASKSEDDTRKTAKFGVWLTVLIDTAATVTGCAFLYMFQGSHWGEDDGVQSRYWRIIVGVLIAGTVSTVMAQSFLLERFWKNIRHHLLGTAFAVTILVMAIFVSVAAVVVCAYLQWTNASILTPFLWASLICNVIAALGITTVSVCQRCAMKTLTPKKHIVTRAWRAFIETGFSSSIIAILALVAWAIDEKGEFIIGLYFIQARVYTCTMLFALRNPPPPRTDGWIQDMLESSIPQKSQPTPPLSPDIFLKNEKDKRRLSDIPEEKAPHGWYNIDLGNDNDLNPRSSYDSEEVPPDAMVLHRNAAFYQVPTEGKR</sequence>
<dbReference type="EMBL" id="JACAZI010000002">
    <property type="protein sequence ID" value="KAF7369264.1"/>
    <property type="molecule type" value="Genomic_DNA"/>
</dbReference>
<feature type="transmembrane region" description="Helical" evidence="2">
    <location>
        <begin position="137"/>
        <end position="159"/>
    </location>
</feature>
<organism evidence="3 4">
    <name type="scientific">Mycena venus</name>
    <dbReference type="NCBI Taxonomy" id="2733690"/>
    <lineage>
        <taxon>Eukaryota</taxon>
        <taxon>Fungi</taxon>
        <taxon>Dikarya</taxon>
        <taxon>Basidiomycota</taxon>
        <taxon>Agaricomycotina</taxon>
        <taxon>Agaricomycetes</taxon>
        <taxon>Agaricomycetidae</taxon>
        <taxon>Agaricales</taxon>
        <taxon>Marasmiineae</taxon>
        <taxon>Mycenaceae</taxon>
        <taxon>Mycena</taxon>
    </lineage>
</organism>
<evidence type="ECO:0000256" key="1">
    <source>
        <dbReference type="SAM" id="MobiDB-lite"/>
    </source>
</evidence>
<comment type="caution">
    <text evidence="3">The sequence shown here is derived from an EMBL/GenBank/DDBJ whole genome shotgun (WGS) entry which is preliminary data.</text>
</comment>
<gene>
    <name evidence="3" type="ORF">MVEN_00254100</name>
</gene>
<feature type="transmembrane region" description="Helical" evidence="2">
    <location>
        <begin position="101"/>
        <end position="122"/>
    </location>
</feature>
<protein>
    <submittedName>
        <fullName evidence="3">Uncharacterized protein</fullName>
    </submittedName>
</protein>
<evidence type="ECO:0000313" key="4">
    <source>
        <dbReference type="Proteomes" id="UP000620124"/>
    </source>
</evidence>
<evidence type="ECO:0000256" key="2">
    <source>
        <dbReference type="SAM" id="Phobius"/>
    </source>
</evidence>
<keyword evidence="2" id="KW-0812">Transmembrane</keyword>
<name>A0A8H7DBE2_9AGAR</name>
<reference evidence="3" key="1">
    <citation type="submission" date="2020-05" db="EMBL/GenBank/DDBJ databases">
        <title>Mycena genomes resolve the evolution of fungal bioluminescence.</title>
        <authorList>
            <person name="Tsai I.J."/>
        </authorList>
    </citation>
    <scope>NUCLEOTIDE SEQUENCE</scope>
    <source>
        <strain evidence="3">CCC161011</strain>
    </source>
</reference>
<dbReference type="OrthoDB" id="2973139at2759"/>
<dbReference type="Proteomes" id="UP000620124">
    <property type="component" value="Unassembled WGS sequence"/>
</dbReference>
<proteinExistence type="predicted"/>
<feature type="transmembrane region" description="Helical" evidence="2">
    <location>
        <begin position="59"/>
        <end position="80"/>
    </location>
</feature>
<keyword evidence="2" id="KW-0472">Membrane</keyword>
<feature type="region of interest" description="Disordered" evidence="1">
    <location>
        <begin position="351"/>
        <end position="379"/>
    </location>
</feature>
<feature type="transmembrane region" description="Helical" evidence="2">
    <location>
        <begin position="171"/>
        <end position="199"/>
    </location>
</feature>